<sequence>MISASSARQSGIEATGADLDLIPVLHAAGLRTLGPVWGRPNIFAHGVPFRFGQAPDIGPGLTEAGRDLVRLCNRLKIMVDLSHMNDAGLWDIAKISDAPLVASFFSVRCMRSCRPFSWGRPDHALERDAEPQPPHRQL</sequence>
<dbReference type="Proteomes" id="UP000294576">
    <property type="component" value="Unassembled WGS sequence"/>
</dbReference>
<proteinExistence type="predicted"/>
<gene>
    <name evidence="1" type="ORF">EV132_13146</name>
</gene>
<name>A0A4R3PRZ3_RHISU</name>
<evidence type="ECO:0000313" key="2">
    <source>
        <dbReference type="Proteomes" id="UP000294576"/>
    </source>
</evidence>
<dbReference type="InterPro" id="IPR008257">
    <property type="entry name" value="Pept_M19"/>
</dbReference>
<reference evidence="1 2" key="1">
    <citation type="submission" date="2019-03" db="EMBL/GenBank/DDBJ databases">
        <title>Genomic Encyclopedia of Type Strains, Phase IV (KMG-V): Genome sequencing to study the core and pangenomes of soil and plant-associated prokaryotes.</title>
        <authorList>
            <person name="Whitman W."/>
        </authorList>
    </citation>
    <scope>NUCLEOTIDE SEQUENCE [LARGE SCALE GENOMIC DNA]</scope>
    <source>
        <strain evidence="1 2">Hc14</strain>
    </source>
</reference>
<comment type="caution">
    <text evidence="1">The sequence shown here is derived from an EMBL/GenBank/DDBJ whole genome shotgun (WGS) entry which is preliminary data.</text>
</comment>
<dbReference type="InterPro" id="IPR032466">
    <property type="entry name" value="Metal_Hydrolase"/>
</dbReference>
<dbReference type="PROSITE" id="PS51365">
    <property type="entry name" value="RENAL_DIPEPTIDASE_2"/>
    <property type="match status" value="1"/>
</dbReference>
<evidence type="ECO:0000313" key="1">
    <source>
        <dbReference type="EMBL" id="TCU06835.1"/>
    </source>
</evidence>
<dbReference type="EMBL" id="SMBH01000031">
    <property type="protein sequence ID" value="TCU06835.1"/>
    <property type="molecule type" value="Genomic_DNA"/>
</dbReference>
<dbReference type="SUPFAM" id="SSF51556">
    <property type="entry name" value="Metallo-dependent hydrolases"/>
    <property type="match status" value="1"/>
</dbReference>
<dbReference type="AlphaFoldDB" id="A0A4R3PRZ3"/>
<organism evidence="1 2">
    <name type="scientific">Rhizobium sullae</name>
    <name type="common">Rhizobium hedysari</name>
    <dbReference type="NCBI Taxonomy" id="50338"/>
    <lineage>
        <taxon>Bacteria</taxon>
        <taxon>Pseudomonadati</taxon>
        <taxon>Pseudomonadota</taxon>
        <taxon>Alphaproteobacteria</taxon>
        <taxon>Hyphomicrobiales</taxon>
        <taxon>Rhizobiaceae</taxon>
        <taxon>Rhizobium/Agrobacterium group</taxon>
        <taxon>Rhizobium</taxon>
    </lineage>
</organism>
<dbReference type="GO" id="GO:0006508">
    <property type="term" value="P:proteolysis"/>
    <property type="evidence" value="ECO:0007669"/>
    <property type="project" value="InterPro"/>
</dbReference>
<dbReference type="PANTHER" id="PTHR10443">
    <property type="entry name" value="MICROSOMAL DIPEPTIDASE"/>
    <property type="match status" value="1"/>
</dbReference>
<protein>
    <submittedName>
        <fullName evidence="1">Membrane dipeptidase (Peptidase family M19)</fullName>
    </submittedName>
</protein>
<dbReference type="Pfam" id="PF01244">
    <property type="entry name" value="Peptidase_M19"/>
    <property type="match status" value="1"/>
</dbReference>
<dbReference type="Gene3D" id="3.20.20.140">
    <property type="entry name" value="Metal-dependent hydrolases"/>
    <property type="match status" value="1"/>
</dbReference>
<accession>A0A4R3PRZ3</accession>
<dbReference type="GO" id="GO:0070573">
    <property type="term" value="F:metallodipeptidase activity"/>
    <property type="evidence" value="ECO:0007669"/>
    <property type="project" value="InterPro"/>
</dbReference>
<dbReference type="PANTHER" id="PTHR10443:SF12">
    <property type="entry name" value="DIPEPTIDASE"/>
    <property type="match status" value="1"/>
</dbReference>